<evidence type="ECO:0000256" key="3">
    <source>
        <dbReference type="ARBA" id="ARBA00023002"/>
    </source>
</evidence>
<dbReference type="SUPFAM" id="SSF51735">
    <property type="entry name" value="NAD(P)-binding Rossmann-fold domains"/>
    <property type="match status" value="1"/>
</dbReference>
<dbReference type="Gene3D" id="3.40.50.720">
    <property type="entry name" value="NAD(P)-binding Rossmann-like Domain"/>
    <property type="match status" value="1"/>
</dbReference>
<protein>
    <recommendedName>
        <fullName evidence="2">precorrin-2 dehydrogenase</fullName>
        <ecNumber evidence="2">1.3.1.76</ecNumber>
    </recommendedName>
</protein>
<dbReference type="PANTHER" id="PTHR35330:SF1">
    <property type="entry name" value="SIROHEME BIOSYNTHESIS PROTEIN MET8"/>
    <property type="match status" value="1"/>
</dbReference>
<evidence type="ECO:0000313" key="10">
    <source>
        <dbReference type="Proteomes" id="UP001169719"/>
    </source>
</evidence>
<evidence type="ECO:0000256" key="6">
    <source>
        <dbReference type="ARBA" id="ARBA00047561"/>
    </source>
</evidence>
<evidence type="ECO:0000256" key="5">
    <source>
        <dbReference type="ARBA" id="ARBA00023244"/>
    </source>
</evidence>
<dbReference type="Pfam" id="PF14824">
    <property type="entry name" value="Sirohm_synth_M"/>
    <property type="match status" value="1"/>
</dbReference>
<evidence type="ECO:0000313" key="9">
    <source>
        <dbReference type="EMBL" id="MDN2481155.1"/>
    </source>
</evidence>
<evidence type="ECO:0000259" key="7">
    <source>
        <dbReference type="Pfam" id="PF10414"/>
    </source>
</evidence>
<feature type="domain" description="Siroheme synthase central" evidence="8">
    <location>
        <begin position="120"/>
        <end position="146"/>
    </location>
</feature>
<dbReference type="Proteomes" id="UP001169719">
    <property type="component" value="Unassembled WGS sequence"/>
</dbReference>
<dbReference type="RefSeq" id="WP_289961277.1">
    <property type="nucleotide sequence ID" value="NZ_JAUEOZ010000001.1"/>
</dbReference>
<keyword evidence="4" id="KW-0520">NAD</keyword>
<comment type="catalytic activity">
    <reaction evidence="6">
        <text>precorrin-2 + NAD(+) = sirohydrochlorin + NADH + 2 H(+)</text>
        <dbReference type="Rhea" id="RHEA:15613"/>
        <dbReference type="ChEBI" id="CHEBI:15378"/>
        <dbReference type="ChEBI" id="CHEBI:57540"/>
        <dbReference type="ChEBI" id="CHEBI:57945"/>
        <dbReference type="ChEBI" id="CHEBI:58351"/>
        <dbReference type="ChEBI" id="CHEBI:58827"/>
        <dbReference type="EC" id="1.3.1.76"/>
    </reaction>
</comment>
<evidence type="ECO:0000256" key="2">
    <source>
        <dbReference type="ARBA" id="ARBA00012400"/>
    </source>
</evidence>
<gene>
    <name evidence="9" type="ORF">QWJ08_07070</name>
</gene>
<comment type="pathway">
    <text evidence="1">Porphyrin-containing compound metabolism; siroheme biosynthesis; sirohydrochlorin from precorrin-2: step 1/1.</text>
</comment>
<dbReference type="Pfam" id="PF13241">
    <property type="entry name" value="NAD_binding_7"/>
    <property type="match status" value="1"/>
</dbReference>
<feature type="domain" description="Sirohaem synthase dimerisation" evidence="7">
    <location>
        <begin position="152"/>
        <end position="206"/>
    </location>
</feature>
<reference evidence="9" key="1">
    <citation type="submission" date="2024-05" db="EMBL/GenBank/DDBJ databases">
        <title>Genome Sequences of Four Agar- Degrading Marine Bacteria.</title>
        <authorList>
            <person name="Phillips E.K."/>
            <person name="Shaffer J.C."/>
            <person name="Henson M.W."/>
            <person name="Temperton B."/>
            <person name="Thrash C.J."/>
            <person name="Martin M.O."/>
        </authorList>
    </citation>
    <scope>NUCLEOTIDE SEQUENCE</scope>
    <source>
        <strain evidence="9">EKP203</strain>
    </source>
</reference>
<dbReference type="Gene3D" id="1.10.8.210">
    <property type="entry name" value="Sirohaem synthase, dimerisation domain"/>
    <property type="match status" value="1"/>
</dbReference>
<sequence length="311" mass="34964">MQYFPLFMKLEGKPVLVVGGGEVACRKVEALIKARACITIVSPELDRYLHTCVEQGLCEWVQDEYRPEYLSLDLLQVWATTNQNHVNHAVHKDAKSLNLIVNVVDDQPYCDFITPSMIVRGDIQIAISSGGASPVLVRNIRQSIEANLAQNTGLLAAFGASKRDDIKRVLPSVDLRRNFWERFFAEAEVLAATQIEHLEQVYQRQLKDGLEKSGSVTLIELPSAVDLISLRTLQALQKAEMVLYPAECDYAFVDIARRDADRAPYQTETDIAMRLAELEENSVCVYVYPAALEHVSKQIPHARILYSVTCE</sequence>
<dbReference type="NCBIfam" id="TIGR01470">
    <property type="entry name" value="cysG_Nterm"/>
    <property type="match status" value="1"/>
</dbReference>
<dbReference type="InterPro" id="IPR028161">
    <property type="entry name" value="Met8-like"/>
</dbReference>
<keyword evidence="3" id="KW-0560">Oxidoreductase</keyword>
<dbReference type="EMBL" id="JAUEOZ010000001">
    <property type="protein sequence ID" value="MDN2481155.1"/>
    <property type="molecule type" value="Genomic_DNA"/>
</dbReference>
<dbReference type="InterPro" id="IPR037115">
    <property type="entry name" value="Sirohaem_synt_dimer_dom_sf"/>
</dbReference>
<keyword evidence="10" id="KW-1185">Reference proteome</keyword>
<dbReference type="EC" id="1.3.1.76" evidence="2"/>
<evidence type="ECO:0000259" key="8">
    <source>
        <dbReference type="Pfam" id="PF14824"/>
    </source>
</evidence>
<dbReference type="Pfam" id="PF10414">
    <property type="entry name" value="CysG_dimeriser"/>
    <property type="match status" value="1"/>
</dbReference>
<dbReference type="Gene3D" id="3.30.160.110">
    <property type="entry name" value="Siroheme synthase, domain 2"/>
    <property type="match status" value="1"/>
</dbReference>
<dbReference type="InterPro" id="IPR036291">
    <property type="entry name" value="NAD(P)-bd_dom_sf"/>
</dbReference>
<comment type="caution">
    <text evidence="9">The sequence shown here is derived from an EMBL/GenBank/DDBJ whole genome shotgun (WGS) entry which is preliminary data.</text>
</comment>
<keyword evidence="5" id="KW-0627">Porphyrin biosynthesis</keyword>
<evidence type="ECO:0000256" key="4">
    <source>
        <dbReference type="ARBA" id="ARBA00023027"/>
    </source>
</evidence>
<dbReference type="InterPro" id="IPR019478">
    <property type="entry name" value="Sirohaem_synthase_dimer_dom"/>
</dbReference>
<organism evidence="9 10">
    <name type="scientific">Vibrio agarivorans</name>
    <dbReference type="NCBI Taxonomy" id="153622"/>
    <lineage>
        <taxon>Bacteria</taxon>
        <taxon>Pseudomonadati</taxon>
        <taxon>Pseudomonadota</taxon>
        <taxon>Gammaproteobacteria</taxon>
        <taxon>Vibrionales</taxon>
        <taxon>Vibrionaceae</taxon>
        <taxon>Vibrio</taxon>
    </lineage>
</organism>
<dbReference type="InterPro" id="IPR028281">
    <property type="entry name" value="Sirohaem_synthase_central"/>
</dbReference>
<accession>A0ABT7XZF4</accession>
<evidence type="ECO:0000256" key="1">
    <source>
        <dbReference type="ARBA" id="ARBA00005010"/>
    </source>
</evidence>
<dbReference type="InterPro" id="IPR006367">
    <property type="entry name" value="Sirohaem_synthase_N"/>
</dbReference>
<name>A0ABT7XZF4_9VIBR</name>
<dbReference type="PANTHER" id="PTHR35330">
    <property type="entry name" value="SIROHEME BIOSYNTHESIS PROTEIN MET8"/>
    <property type="match status" value="1"/>
</dbReference>
<dbReference type="SUPFAM" id="SSF75615">
    <property type="entry name" value="Siroheme synthase middle domains-like"/>
    <property type="match status" value="1"/>
</dbReference>
<proteinExistence type="predicted"/>